<dbReference type="SMART" id="SM00034">
    <property type="entry name" value="CLECT"/>
    <property type="match status" value="1"/>
</dbReference>
<dbReference type="InterPro" id="IPR008907">
    <property type="entry name" value="TPP/p25"/>
</dbReference>
<organism evidence="5 6">
    <name type="scientific">Mytilus edulis</name>
    <name type="common">Blue mussel</name>
    <dbReference type="NCBI Taxonomy" id="6550"/>
    <lineage>
        <taxon>Eukaryota</taxon>
        <taxon>Metazoa</taxon>
        <taxon>Spiralia</taxon>
        <taxon>Lophotrochozoa</taxon>
        <taxon>Mollusca</taxon>
        <taxon>Bivalvia</taxon>
        <taxon>Autobranchia</taxon>
        <taxon>Pteriomorphia</taxon>
        <taxon>Mytilida</taxon>
        <taxon>Mytiloidea</taxon>
        <taxon>Mytilidae</taxon>
        <taxon>Mytilinae</taxon>
        <taxon>Mytilus</taxon>
    </lineage>
</organism>
<dbReference type="InterPro" id="IPR011992">
    <property type="entry name" value="EF-hand-dom_pair"/>
</dbReference>
<dbReference type="SUPFAM" id="SSF47473">
    <property type="entry name" value="EF-hand"/>
    <property type="match status" value="1"/>
</dbReference>
<dbReference type="Gene3D" id="3.10.100.10">
    <property type="entry name" value="Mannose-Binding Protein A, subunit A"/>
    <property type="match status" value="1"/>
</dbReference>
<dbReference type="AlphaFoldDB" id="A0A8S3T1K7"/>
<dbReference type="PANTHER" id="PTHR12932:SF9">
    <property type="entry name" value="TUBULIN POLYMERIZATION-PROMOTING PROTEIN HOMOLOG"/>
    <property type="match status" value="1"/>
</dbReference>
<gene>
    <name evidence="5" type="ORF">MEDL_37934</name>
</gene>
<evidence type="ECO:0000256" key="1">
    <source>
        <dbReference type="ARBA" id="ARBA00010994"/>
    </source>
</evidence>
<dbReference type="InterPro" id="IPR016187">
    <property type="entry name" value="CTDL_fold"/>
</dbReference>
<sequence length="451" mass="50584">MKIQVVAALLCLIVFLHSEAPCKTLPTTCPDGYTKLTNQSISPNCYLFGGSNTENKTDWHVANAICTSTPGAYLWIPDSREEAEAVLVKFDTFGKLDQFDVFTGANNLADRNSYVYAGTNDIFDPTNLPYEIGDDPLLNNKSCFELEWDLDRLDFEWDSDSCSGEIEAYVCEFPILRVKRSSGIQQQCLLSRIFAAIYRRYNVVTSDSTNNISKGCFELEWDVGKMASGSEIDDVCEVFRNFNILNSKDKPPNKMTSKAWGKMVQDCLGKDTTIRQRMDSSVFPYVQDKTTKTLDLTDKAKVDKVLDKMAEVYKECKPKEEKDTPVAEVRQKLVKRILDKKIPEVHATKTSATGGVDRMTDTSKYTGAHKERFDDSGKGKGVTGREDRFEKSGYKISKTGNVSGLTDTSKYTGAHKERFDESGKGKGIDGREYRFEDKGYVTGYKGDGTKQ</sequence>
<dbReference type="OrthoDB" id="548799at2759"/>
<dbReference type="PANTHER" id="PTHR12932">
    <property type="entry name" value="P25 ALPHA-RELATED"/>
    <property type="match status" value="1"/>
</dbReference>
<evidence type="ECO:0000259" key="4">
    <source>
        <dbReference type="SMART" id="SM00034"/>
    </source>
</evidence>
<proteinExistence type="inferred from homology"/>
<dbReference type="GO" id="GO:0015631">
    <property type="term" value="F:tubulin binding"/>
    <property type="evidence" value="ECO:0007669"/>
    <property type="project" value="InterPro"/>
</dbReference>
<dbReference type="EMBL" id="CAJPWZ010001819">
    <property type="protein sequence ID" value="CAG2224820.1"/>
    <property type="molecule type" value="Genomic_DNA"/>
</dbReference>
<dbReference type="GO" id="GO:0046785">
    <property type="term" value="P:microtubule polymerization"/>
    <property type="evidence" value="ECO:0007669"/>
    <property type="project" value="InterPro"/>
</dbReference>
<reference evidence="5" key="1">
    <citation type="submission" date="2021-03" db="EMBL/GenBank/DDBJ databases">
        <authorList>
            <person name="Bekaert M."/>
        </authorList>
    </citation>
    <scope>NUCLEOTIDE SEQUENCE</scope>
</reference>
<dbReference type="GO" id="GO:0005874">
    <property type="term" value="C:microtubule"/>
    <property type="evidence" value="ECO:0007669"/>
    <property type="project" value="TreeGrafter"/>
</dbReference>
<dbReference type="GO" id="GO:0032273">
    <property type="term" value="P:positive regulation of protein polymerization"/>
    <property type="evidence" value="ECO:0007669"/>
    <property type="project" value="TreeGrafter"/>
</dbReference>
<name>A0A8S3T1K7_MYTED</name>
<dbReference type="InterPro" id="IPR001304">
    <property type="entry name" value="C-type_lectin-like"/>
</dbReference>
<comment type="similarity">
    <text evidence="1">Belongs to the TPPP family.</text>
</comment>
<feature type="chain" id="PRO_5035754773" description="C-type lectin domain-containing protein" evidence="3">
    <location>
        <begin position="19"/>
        <end position="451"/>
    </location>
</feature>
<keyword evidence="3" id="KW-0732">Signal</keyword>
<evidence type="ECO:0000313" key="5">
    <source>
        <dbReference type="EMBL" id="CAG2224820.1"/>
    </source>
</evidence>
<keyword evidence="2" id="KW-1015">Disulfide bond</keyword>
<feature type="domain" description="C-type lectin" evidence="4">
    <location>
        <begin position="29"/>
        <end position="172"/>
    </location>
</feature>
<dbReference type="Pfam" id="PF05517">
    <property type="entry name" value="p25-alpha"/>
    <property type="match status" value="1"/>
</dbReference>
<dbReference type="SUPFAM" id="SSF56436">
    <property type="entry name" value="C-type lectin-like"/>
    <property type="match status" value="1"/>
</dbReference>
<evidence type="ECO:0000256" key="3">
    <source>
        <dbReference type="SAM" id="SignalP"/>
    </source>
</evidence>
<evidence type="ECO:0000313" key="6">
    <source>
        <dbReference type="Proteomes" id="UP000683360"/>
    </source>
</evidence>
<dbReference type="InterPro" id="IPR018378">
    <property type="entry name" value="C-type_lectin_CS"/>
</dbReference>
<feature type="signal peptide" evidence="3">
    <location>
        <begin position="1"/>
        <end position="18"/>
    </location>
</feature>
<accession>A0A8S3T1K7</accession>
<keyword evidence="6" id="KW-1185">Reference proteome</keyword>
<evidence type="ECO:0000256" key="2">
    <source>
        <dbReference type="ARBA" id="ARBA00023157"/>
    </source>
</evidence>
<dbReference type="GO" id="GO:0001578">
    <property type="term" value="P:microtubule bundle formation"/>
    <property type="evidence" value="ECO:0007669"/>
    <property type="project" value="TreeGrafter"/>
</dbReference>
<dbReference type="Proteomes" id="UP000683360">
    <property type="component" value="Unassembled WGS sequence"/>
</dbReference>
<dbReference type="PROSITE" id="PS00615">
    <property type="entry name" value="C_TYPE_LECTIN_1"/>
    <property type="match status" value="1"/>
</dbReference>
<dbReference type="InterPro" id="IPR016186">
    <property type="entry name" value="C-type_lectin-like/link_sf"/>
</dbReference>
<protein>
    <recommendedName>
        <fullName evidence="4">C-type lectin domain-containing protein</fullName>
    </recommendedName>
</protein>
<comment type="caution">
    <text evidence="5">The sequence shown here is derived from an EMBL/GenBank/DDBJ whole genome shotgun (WGS) entry which is preliminary data.</text>
</comment>